<dbReference type="PANTHER" id="PTHR16062:SF21">
    <property type="entry name" value="CHROMATIN STRUCTURE-REMODELING COMPLEX SUBUNIT RSC1-RELATED"/>
    <property type="match status" value="1"/>
</dbReference>
<feature type="domain" description="Bromo" evidence="10">
    <location>
        <begin position="67"/>
        <end position="137"/>
    </location>
</feature>
<dbReference type="GO" id="GO:0003682">
    <property type="term" value="F:chromatin binding"/>
    <property type="evidence" value="ECO:0007669"/>
    <property type="project" value="InterPro"/>
</dbReference>
<dbReference type="FunFam" id="2.30.30.490:FF:000015">
    <property type="entry name" value="Chromatin structure-remodeling complex subunit RSC1"/>
    <property type="match status" value="1"/>
</dbReference>
<dbReference type="OrthoDB" id="1742084at2759"/>
<dbReference type="GO" id="GO:0006368">
    <property type="term" value="P:transcription elongation by RNA polymerase II"/>
    <property type="evidence" value="ECO:0007669"/>
    <property type="project" value="TreeGrafter"/>
</dbReference>
<dbReference type="Pfam" id="PF01426">
    <property type="entry name" value="BAH"/>
    <property type="match status" value="1"/>
</dbReference>
<evidence type="ECO:0000256" key="7">
    <source>
        <dbReference type="ARBA" id="ARBA00023242"/>
    </source>
</evidence>
<dbReference type="InterPro" id="IPR018359">
    <property type="entry name" value="Bromodomain_CS"/>
</dbReference>
<keyword evidence="5 8" id="KW-0103">Bromodomain</keyword>
<dbReference type="InterPro" id="IPR037382">
    <property type="entry name" value="Rsc/polybromo"/>
</dbReference>
<proteinExistence type="predicted"/>
<evidence type="ECO:0000256" key="8">
    <source>
        <dbReference type="PROSITE-ProRule" id="PRU00035"/>
    </source>
</evidence>
<feature type="compositionally biased region" description="Pro residues" evidence="9">
    <location>
        <begin position="579"/>
        <end position="594"/>
    </location>
</feature>
<evidence type="ECO:0000256" key="1">
    <source>
        <dbReference type="ARBA" id="ARBA00004123"/>
    </source>
</evidence>
<evidence type="ECO:0000256" key="3">
    <source>
        <dbReference type="ARBA" id="ARBA00022853"/>
    </source>
</evidence>
<sequence length="878" mass="99532">MSLHDDGPMCDVAGSIKAQDGEPDAAVKDNSPSGHPGSESEALEGEEHDALRHIQTLTTYLSSVQEDGEDLAAGFQRIPNRRVLPDYFDVIDHPIAFSTIRSKIQKKQYSTFSEFVKDVAQICHNAQVYNRPSAPIFSAAVRLRDVFGGELGKLAAKGSISSDDAKLPHLGDLPPTEDFIQRSGDDDRGDDDDDDGEGEGEEEDGDSTDEDDGNRKRRIRQDPRHKGLAVRKEREDDLDDETYKRRGRPPMVQTPMEARISSILRGLRRFKDREGNLMVLPFEKLPDKVTMPDYYSIIHKPIALDSIKRKAKRKKYCNVDELQKDLELMFENAKIYNEDDSVVHEAATELRMQSRILLEQEKAKPDENFRDEDGKLALSEVQHDGQTWKVGDWVHIRNANDLAKPIVAQIFRVWQDRAGQQWFNACWYYRPEQTVHRYEKHFFEHEVVKTGQYRDHQTSELLDRCFVMFVTRFNKGRPRGLPSDKSVYICESRYNEEKFRFNKIKTWASCVPDEVRDKDYEMDLFDAPRRVRKVPSPIKHLLREDAKASDELPRPIWGSPNAPPIVGAVHRRPPEMNDSPPPELTPSPDIPSGPVPRHSESSLTSNMPVDFIAKNHYGGFAGPCFEPSPPSLAQHSVASVDRFSSATSGLIGQHVQQTPVPVPHPPQAISDSQVSLRPIQCQQQQAGYASKASMHSQPISSYNHNHSVTNHGAVLYDQQHAHTRTQMKSNGTSAKNIYNPPRPPEVYTLPESVNDTLYKSIRQTFQQDVAGRVVFFAGPPLDRPVKRVSSQNLGVEHSVKYLAGRNRWLVDREKKRRWRHKLQSTSPELESRDIQSVKNASAARATSAIKKWVQSFGDGAVEWRQKAQLDGWMVPASD</sequence>
<dbReference type="Gene3D" id="1.20.920.10">
    <property type="entry name" value="Bromodomain-like"/>
    <property type="match status" value="2"/>
</dbReference>
<feature type="compositionally biased region" description="Basic and acidic residues" evidence="9">
    <location>
        <begin position="220"/>
        <end position="235"/>
    </location>
</feature>
<accession>A0A9P7SDH1</accession>
<feature type="region of interest" description="Disordered" evidence="9">
    <location>
        <begin position="549"/>
        <end position="603"/>
    </location>
</feature>
<dbReference type="CDD" id="cd04369">
    <property type="entry name" value="Bromodomain"/>
    <property type="match status" value="1"/>
</dbReference>
<evidence type="ECO:0000259" key="10">
    <source>
        <dbReference type="PROSITE" id="PS50014"/>
    </source>
</evidence>
<dbReference type="CDD" id="cd04717">
    <property type="entry name" value="BAH_polybromo"/>
    <property type="match status" value="1"/>
</dbReference>
<organism evidence="12 13">
    <name type="scientific">Claviceps pazoutovae</name>
    <dbReference type="NCBI Taxonomy" id="1649127"/>
    <lineage>
        <taxon>Eukaryota</taxon>
        <taxon>Fungi</taxon>
        <taxon>Dikarya</taxon>
        <taxon>Ascomycota</taxon>
        <taxon>Pezizomycotina</taxon>
        <taxon>Sordariomycetes</taxon>
        <taxon>Hypocreomycetidae</taxon>
        <taxon>Hypocreales</taxon>
        <taxon>Clavicipitaceae</taxon>
        <taxon>Claviceps</taxon>
    </lineage>
</organism>
<dbReference type="PANTHER" id="PTHR16062">
    <property type="entry name" value="SWI/SNF-RELATED"/>
    <property type="match status" value="1"/>
</dbReference>
<dbReference type="InterPro" id="IPR001487">
    <property type="entry name" value="Bromodomain"/>
</dbReference>
<comment type="caution">
    <text evidence="12">The sequence shown here is derived from an EMBL/GenBank/DDBJ whole genome shotgun (WGS) entry which is preliminary data.</text>
</comment>
<evidence type="ECO:0008006" key="14">
    <source>
        <dbReference type="Google" id="ProtNLM"/>
    </source>
</evidence>
<name>A0A9P7SDH1_9HYPO</name>
<evidence type="ECO:0000256" key="6">
    <source>
        <dbReference type="ARBA" id="ARBA00023163"/>
    </source>
</evidence>
<dbReference type="Proteomes" id="UP000706124">
    <property type="component" value="Unassembled WGS sequence"/>
</dbReference>
<dbReference type="Gene3D" id="2.30.30.490">
    <property type="match status" value="1"/>
</dbReference>
<evidence type="ECO:0000256" key="9">
    <source>
        <dbReference type="SAM" id="MobiDB-lite"/>
    </source>
</evidence>
<reference evidence="12 13" key="1">
    <citation type="journal article" date="2020" name="bioRxiv">
        <title>Whole genome comparisons of ergot fungi reveals the divergence and evolution of species within the genus Claviceps are the result of varying mechanisms driving genome evolution and host range expansion.</title>
        <authorList>
            <person name="Wyka S.A."/>
            <person name="Mondo S.J."/>
            <person name="Liu M."/>
            <person name="Dettman J."/>
            <person name="Nalam V."/>
            <person name="Broders K.D."/>
        </authorList>
    </citation>
    <scope>NUCLEOTIDE SEQUENCE [LARGE SCALE GENOMIC DNA]</scope>
    <source>
        <strain evidence="12 13">CCC 1485</strain>
    </source>
</reference>
<feature type="compositionally biased region" description="Acidic residues" evidence="9">
    <location>
        <begin position="187"/>
        <end position="212"/>
    </location>
</feature>
<keyword evidence="4" id="KW-0805">Transcription regulation</keyword>
<keyword evidence="2" id="KW-0677">Repeat</keyword>
<dbReference type="AlphaFoldDB" id="A0A9P7SDH1"/>
<dbReference type="InterPro" id="IPR043151">
    <property type="entry name" value="BAH_sf"/>
</dbReference>
<dbReference type="PROSITE" id="PS00633">
    <property type="entry name" value="BROMODOMAIN_1"/>
    <property type="match status" value="1"/>
</dbReference>
<feature type="domain" description="Bromo" evidence="10">
    <location>
        <begin position="274"/>
        <end position="344"/>
    </location>
</feature>
<evidence type="ECO:0000256" key="5">
    <source>
        <dbReference type="ARBA" id="ARBA00023117"/>
    </source>
</evidence>
<protein>
    <recommendedName>
        <fullName evidence="14">RSC complex subunit RSC1</fullName>
    </recommendedName>
</protein>
<keyword evidence="7" id="KW-0539">Nucleus</keyword>
<comment type="subcellular location">
    <subcellularLocation>
        <location evidence="1">Nucleus</location>
    </subcellularLocation>
</comment>
<keyword evidence="13" id="KW-1185">Reference proteome</keyword>
<gene>
    <name evidence="12" type="ORF">E4U60_007018</name>
</gene>
<evidence type="ECO:0000313" key="13">
    <source>
        <dbReference type="Proteomes" id="UP000706124"/>
    </source>
</evidence>
<dbReference type="GO" id="GO:0016586">
    <property type="term" value="C:RSC-type complex"/>
    <property type="evidence" value="ECO:0007669"/>
    <property type="project" value="InterPro"/>
</dbReference>
<dbReference type="InterPro" id="IPR001025">
    <property type="entry name" value="BAH_dom"/>
</dbReference>
<evidence type="ECO:0000256" key="2">
    <source>
        <dbReference type="ARBA" id="ARBA00022737"/>
    </source>
</evidence>
<dbReference type="InterPro" id="IPR048047">
    <property type="entry name" value="RSC1/2_bromodom"/>
</dbReference>
<feature type="domain" description="BAH" evidence="11">
    <location>
        <begin position="386"/>
        <end position="505"/>
    </location>
</feature>
<keyword evidence="3" id="KW-0156">Chromatin regulator</keyword>
<dbReference type="SMART" id="SM00439">
    <property type="entry name" value="BAH"/>
    <property type="match status" value="1"/>
</dbReference>
<evidence type="ECO:0000256" key="4">
    <source>
        <dbReference type="ARBA" id="ARBA00023015"/>
    </source>
</evidence>
<dbReference type="Pfam" id="PF00439">
    <property type="entry name" value="Bromodomain"/>
    <property type="match status" value="2"/>
</dbReference>
<dbReference type="PROSITE" id="PS50014">
    <property type="entry name" value="BROMODOMAIN_2"/>
    <property type="match status" value="2"/>
</dbReference>
<dbReference type="EMBL" id="SRPO01000735">
    <property type="protein sequence ID" value="KAG5930600.1"/>
    <property type="molecule type" value="Genomic_DNA"/>
</dbReference>
<keyword evidence="6" id="KW-0804">Transcription</keyword>
<dbReference type="SUPFAM" id="SSF47370">
    <property type="entry name" value="Bromodomain"/>
    <property type="match status" value="2"/>
</dbReference>
<evidence type="ECO:0000259" key="11">
    <source>
        <dbReference type="PROSITE" id="PS51038"/>
    </source>
</evidence>
<dbReference type="CDD" id="cd05522">
    <property type="entry name" value="Bromo_Rsc1_2_II"/>
    <property type="match status" value="1"/>
</dbReference>
<dbReference type="InterPro" id="IPR036427">
    <property type="entry name" value="Bromodomain-like_sf"/>
</dbReference>
<feature type="region of interest" description="Disordered" evidence="9">
    <location>
        <begin position="1"/>
        <end position="46"/>
    </location>
</feature>
<dbReference type="PRINTS" id="PR00503">
    <property type="entry name" value="BROMODOMAIN"/>
</dbReference>
<dbReference type="SMART" id="SM00297">
    <property type="entry name" value="BROMO"/>
    <property type="match status" value="2"/>
</dbReference>
<evidence type="ECO:0000313" key="12">
    <source>
        <dbReference type="EMBL" id="KAG5930600.1"/>
    </source>
</evidence>
<feature type="region of interest" description="Disordered" evidence="9">
    <location>
        <begin position="161"/>
        <end position="249"/>
    </location>
</feature>
<dbReference type="PROSITE" id="PS51038">
    <property type="entry name" value="BAH"/>
    <property type="match status" value="1"/>
</dbReference>
<dbReference type="GO" id="GO:0006338">
    <property type="term" value="P:chromatin remodeling"/>
    <property type="evidence" value="ECO:0007669"/>
    <property type="project" value="InterPro"/>
</dbReference>